<dbReference type="Proteomes" id="UP001501442">
    <property type="component" value="Unassembled WGS sequence"/>
</dbReference>
<evidence type="ECO:0000256" key="1">
    <source>
        <dbReference type="SAM" id="MobiDB-lite"/>
    </source>
</evidence>
<feature type="domain" description="Peptidase C51" evidence="3">
    <location>
        <begin position="134"/>
        <end position="218"/>
    </location>
</feature>
<feature type="compositionally biased region" description="Basic and acidic residues" evidence="1">
    <location>
        <begin position="49"/>
        <end position="62"/>
    </location>
</feature>
<keyword evidence="2" id="KW-0732">Signal</keyword>
<evidence type="ECO:0000259" key="3">
    <source>
        <dbReference type="Pfam" id="PF05257"/>
    </source>
</evidence>
<dbReference type="InterPro" id="IPR007921">
    <property type="entry name" value="CHAP_dom"/>
</dbReference>
<feature type="chain" id="PRO_5045903375" description="Peptidase C51 domain-containing protein" evidence="2">
    <location>
        <begin position="40"/>
        <end position="243"/>
    </location>
</feature>
<proteinExistence type="predicted"/>
<evidence type="ECO:0000313" key="5">
    <source>
        <dbReference type="Proteomes" id="UP001501442"/>
    </source>
</evidence>
<gene>
    <name evidence="4" type="ORF">GCM10023196_077530</name>
</gene>
<comment type="caution">
    <text evidence="4">The sequence shown here is derived from an EMBL/GenBank/DDBJ whole genome shotgun (WGS) entry which is preliminary data.</text>
</comment>
<reference evidence="5" key="1">
    <citation type="journal article" date="2019" name="Int. J. Syst. Evol. Microbiol.">
        <title>The Global Catalogue of Microorganisms (GCM) 10K type strain sequencing project: providing services to taxonomists for standard genome sequencing and annotation.</title>
        <authorList>
            <consortium name="The Broad Institute Genomics Platform"/>
            <consortium name="The Broad Institute Genome Sequencing Center for Infectious Disease"/>
            <person name="Wu L."/>
            <person name="Ma J."/>
        </authorList>
    </citation>
    <scope>NUCLEOTIDE SEQUENCE [LARGE SCALE GENOMIC DNA]</scope>
    <source>
        <strain evidence="5">JCM 17939</strain>
    </source>
</reference>
<accession>A0ABP8ULH8</accession>
<evidence type="ECO:0000313" key="4">
    <source>
        <dbReference type="EMBL" id="GAA4634758.1"/>
    </source>
</evidence>
<protein>
    <recommendedName>
        <fullName evidence="3">Peptidase C51 domain-containing protein</fullName>
    </recommendedName>
</protein>
<feature type="region of interest" description="Disordered" evidence="1">
    <location>
        <begin position="38"/>
        <end position="62"/>
    </location>
</feature>
<name>A0ABP8ULH8_9ACTN</name>
<feature type="signal peptide" evidence="2">
    <location>
        <begin position="1"/>
        <end position="39"/>
    </location>
</feature>
<dbReference type="Pfam" id="PF05257">
    <property type="entry name" value="CHAP"/>
    <property type="match status" value="1"/>
</dbReference>
<sequence>MSPRYPRPASGLRRVALKTAVAGIITVGAAVATQLSASAAPHSPVPVSADRHTASAADHDPAPDLGTVLRNMIVPKGELQRGQPSAADVLKVALSQVGTTADAAGGTKFNQWFMSTPAAQSGAQRYGGKISDYADASWCDMFVSWVGAQAGAPGVGVDAFTPTHAQWFQQQGRWGAIPKPGAVVFFSFSGDKTVGGIEHVGLVVKDDHDGTIETVEGNTDESVKIRIRPVSEVVGYGYPDYIR</sequence>
<organism evidence="4 5">
    <name type="scientific">Actinoallomurus vinaceus</name>
    <dbReference type="NCBI Taxonomy" id="1080074"/>
    <lineage>
        <taxon>Bacteria</taxon>
        <taxon>Bacillati</taxon>
        <taxon>Actinomycetota</taxon>
        <taxon>Actinomycetes</taxon>
        <taxon>Streptosporangiales</taxon>
        <taxon>Thermomonosporaceae</taxon>
        <taxon>Actinoallomurus</taxon>
    </lineage>
</organism>
<evidence type="ECO:0000256" key="2">
    <source>
        <dbReference type="SAM" id="SignalP"/>
    </source>
</evidence>
<keyword evidence="5" id="KW-1185">Reference proteome</keyword>
<dbReference type="Gene3D" id="3.90.1720.10">
    <property type="entry name" value="endopeptidase domain like (from Nostoc punctiforme)"/>
    <property type="match status" value="1"/>
</dbReference>
<dbReference type="EMBL" id="BAABHK010000014">
    <property type="protein sequence ID" value="GAA4634758.1"/>
    <property type="molecule type" value="Genomic_DNA"/>
</dbReference>